<feature type="region of interest" description="Disordered" evidence="1">
    <location>
        <begin position="87"/>
        <end position="121"/>
    </location>
</feature>
<evidence type="ECO:0000256" key="1">
    <source>
        <dbReference type="SAM" id="MobiDB-lite"/>
    </source>
</evidence>
<comment type="caution">
    <text evidence="2">The sequence shown here is derived from an EMBL/GenBank/DDBJ whole genome shotgun (WGS) entry which is preliminary data.</text>
</comment>
<proteinExistence type="predicted"/>
<sequence>MTGGPRLSAAVLPSARPPSLALCPLGLTCWRQFSSPARSLALSVSRAWIPSRRAVAPRAPFFSLCALGLPCQFCPLRAHRGLARAHSRTSPDFLATTPAHAPSSLLRAPPVPRTHPSSLFA</sequence>
<dbReference type="AlphaFoldDB" id="A0A3L6DG96"/>
<organism evidence="2 3">
    <name type="scientific">Zea mays</name>
    <name type="common">Maize</name>
    <dbReference type="NCBI Taxonomy" id="4577"/>
    <lineage>
        <taxon>Eukaryota</taxon>
        <taxon>Viridiplantae</taxon>
        <taxon>Streptophyta</taxon>
        <taxon>Embryophyta</taxon>
        <taxon>Tracheophyta</taxon>
        <taxon>Spermatophyta</taxon>
        <taxon>Magnoliopsida</taxon>
        <taxon>Liliopsida</taxon>
        <taxon>Poales</taxon>
        <taxon>Poaceae</taxon>
        <taxon>PACMAD clade</taxon>
        <taxon>Panicoideae</taxon>
        <taxon>Andropogonodae</taxon>
        <taxon>Andropogoneae</taxon>
        <taxon>Tripsacinae</taxon>
        <taxon>Zea</taxon>
    </lineage>
</organism>
<evidence type="ECO:0000313" key="2">
    <source>
        <dbReference type="EMBL" id="PWZ07348.1"/>
    </source>
</evidence>
<gene>
    <name evidence="2" type="ORF">Zm00014a_001856</name>
</gene>
<accession>A0A3L6DG96</accession>
<evidence type="ECO:0000313" key="3">
    <source>
        <dbReference type="Proteomes" id="UP000251960"/>
    </source>
</evidence>
<dbReference type="EMBL" id="NCVQ01000010">
    <property type="protein sequence ID" value="PWZ07348.1"/>
    <property type="molecule type" value="Genomic_DNA"/>
</dbReference>
<protein>
    <submittedName>
        <fullName evidence="2">Uncharacterized protein</fullName>
    </submittedName>
</protein>
<name>A0A3L6DG96_MAIZE</name>
<reference evidence="2 3" key="1">
    <citation type="journal article" date="2018" name="Nat. Genet.">
        <title>Extensive intraspecific gene order and gene structural variations between Mo17 and other maize genomes.</title>
        <authorList>
            <person name="Sun S."/>
            <person name="Zhou Y."/>
            <person name="Chen J."/>
            <person name="Shi J."/>
            <person name="Zhao H."/>
            <person name="Zhao H."/>
            <person name="Song W."/>
            <person name="Zhang M."/>
            <person name="Cui Y."/>
            <person name="Dong X."/>
            <person name="Liu H."/>
            <person name="Ma X."/>
            <person name="Jiao Y."/>
            <person name="Wang B."/>
            <person name="Wei X."/>
            <person name="Stein J.C."/>
            <person name="Glaubitz J.C."/>
            <person name="Lu F."/>
            <person name="Yu G."/>
            <person name="Liang C."/>
            <person name="Fengler K."/>
            <person name="Li B."/>
            <person name="Rafalski A."/>
            <person name="Schnable P.S."/>
            <person name="Ware D.H."/>
            <person name="Buckler E.S."/>
            <person name="Lai J."/>
        </authorList>
    </citation>
    <scope>NUCLEOTIDE SEQUENCE [LARGE SCALE GENOMIC DNA]</scope>
    <source>
        <strain evidence="3">cv. Missouri 17</strain>
        <tissue evidence="2">Seedling</tissue>
    </source>
</reference>
<dbReference type="Proteomes" id="UP000251960">
    <property type="component" value="Chromosome 9"/>
</dbReference>